<comment type="caution">
    <text evidence="1">The sequence shown here is derived from an EMBL/GenBank/DDBJ whole genome shotgun (WGS) entry which is preliminary data.</text>
</comment>
<protein>
    <submittedName>
        <fullName evidence="1">Uncharacterized protein</fullName>
    </submittedName>
</protein>
<keyword evidence="2" id="KW-1185">Reference proteome</keyword>
<dbReference type="RefSeq" id="WP_258218283.1">
    <property type="nucleotide sequence ID" value="NZ_JANQBD010000055.1"/>
</dbReference>
<dbReference type="Proteomes" id="UP001300012">
    <property type="component" value="Unassembled WGS sequence"/>
</dbReference>
<proteinExistence type="predicted"/>
<name>A0ABT1YV16_9BACL</name>
<dbReference type="EMBL" id="JANQBD010000055">
    <property type="protein sequence ID" value="MCR8636790.1"/>
    <property type="molecule type" value="Genomic_DNA"/>
</dbReference>
<organism evidence="1 2">
    <name type="scientific">Paenibacillus radicis</name>
    <name type="common">ex Xue et al. 2023</name>
    <dbReference type="NCBI Taxonomy" id="2972489"/>
    <lineage>
        <taxon>Bacteria</taxon>
        <taxon>Bacillati</taxon>
        <taxon>Bacillota</taxon>
        <taxon>Bacilli</taxon>
        <taxon>Bacillales</taxon>
        <taxon>Paenibacillaceae</taxon>
        <taxon>Paenibacillus</taxon>
    </lineage>
</organism>
<accession>A0ABT1YV16</accession>
<evidence type="ECO:0000313" key="2">
    <source>
        <dbReference type="Proteomes" id="UP001300012"/>
    </source>
</evidence>
<sequence length="177" mass="20687">MMIIKAEVINQPQSGEYKEKIYDISSRWNSQSWTWIKFTNDDLTEWCGNFRGLPRDVAVSKKYNSVLVLTSDYLYRLDSVSEELVEYESQPQYQDLTVTTLGDFIIADYYNIEIIKSTLEDKISVDSPIKMDTIKFHGWSNNKLAITCDEFLNWDNHVELKLDGETLEITLKDSNKF</sequence>
<evidence type="ECO:0000313" key="1">
    <source>
        <dbReference type="EMBL" id="MCR8636790.1"/>
    </source>
</evidence>
<gene>
    <name evidence="1" type="ORF">NV381_37105</name>
</gene>
<reference evidence="1 2" key="1">
    <citation type="submission" date="2022-08" db="EMBL/GenBank/DDBJ databases">
        <title>Paenibacillus endoradicis sp. nov., Paenibacillus radicibacter sp. nov and Paenibacillus pararadicis sp. nov., three cold-adapted plant growth-promoting bacteria isolated from root of Larix gmelinii in Great Khingan.</title>
        <authorList>
            <person name="Xue H."/>
        </authorList>
    </citation>
    <scope>NUCLEOTIDE SEQUENCE [LARGE SCALE GENOMIC DNA]</scope>
    <source>
        <strain evidence="1 2">N5-1-1-5</strain>
    </source>
</reference>